<dbReference type="EMBL" id="CP130144">
    <property type="protein sequence ID" value="WNZ47633.1"/>
    <property type="molecule type" value="Genomic_DNA"/>
</dbReference>
<reference evidence="1" key="2">
    <citation type="submission" date="2023-07" db="EMBL/GenBank/DDBJ databases">
        <authorList>
            <person name="Bai X.-H."/>
            <person name="Wang H.-H."/>
            <person name="Wang J."/>
            <person name="Ma M.-Y."/>
            <person name="Hu H.-H."/>
            <person name="Song Z.-L."/>
            <person name="Ma H.-G."/>
            <person name="Fan Y."/>
            <person name="Du C.-Y."/>
            <person name="Xu J.-C."/>
        </authorList>
    </citation>
    <scope>NUCLEOTIDE SEQUENCE</scope>
    <source>
        <strain evidence="1">CZ1</strain>
    </source>
</reference>
<sequence length="49" mass="5691">MSHIIATDQLLTCRQVKALFPDCQVIVERMLGILSQSYIIVRMEEQKQL</sequence>
<dbReference type="AlphaFoldDB" id="A0AA97AQG1"/>
<evidence type="ECO:0000313" key="1">
    <source>
        <dbReference type="EMBL" id="WNZ47633.1"/>
    </source>
</evidence>
<name>A0AA97AQG1_LEPBY</name>
<accession>A0AA97AQG1</accession>
<proteinExistence type="predicted"/>
<reference evidence="1" key="1">
    <citation type="journal article" date="2023" name="Plants (Basel)">
        <title>Genomic Analysis of Leptolyngbya boryana CZ1 Reveals Efficient Carbon Fixation Modules.</title>
        <authorList>
            <person name="Bai X."/>
            <person name="Wang H."/>
            <person name="Cheng W."/>
            <person name="Wang J."/>
            <person name="Ma M."/>
            <person name="Hu H."/>
            <person name="Song Z."/>
            <person name="Ma H."/>
            <person name="Fan Y."/>
            <person name="Du C."/>
            <person name="Xu J."/>
        </authorList>
    </citation>
    <scope>NUCLEOTIDE SEQUENCE</scope>
    <source>
        <strain evidence="1">CZ1</strain>
    </source>
</reference>
<organism evidence="1">
    <name type="scientific">Leptolyngbya boryana CZ1</name>
    <dbReference type="NCBI Taxonomy" id="3060204"/>
    <lineage>
        <taxon>Bacteria</taxon>
        <taxon>Bacillati</taxon>
        <taxon>Cyanobacteriota</taxon>
        <taxon>Cyanophyceae</taxon>
        <taxon>Leptolyngbyales</taxon>
        <taxon>Leptolyngbyaceae</taxon>
        <taxon>Leptolyngbya group</taxon>
        <taxon>Leptolyngbya</taxon>
    </lineage>
</organism>
<dbReference type="RefSeq" id="WP_316428228.1">
    <property type="nucleotide sequence ID" value="NZ_CP130144.1"/>
</dbReference>
<protein>
    <submittedName>
        <fullName evidence="1">Uncharacterized protein</fullName>
    </submittedName>
</protein>
<gene>
    <name evidence="1" type="ORF">Q2T42_07285</name>
</gene>